<evidence type="ECO:0008006" key="5">
    <source>
        <dbReference type="Google" id="ProtNLM"/>
    </source>
</evidence>
<accession>A0ABS5EM27</accession>
<proteinExistence type="predicted"/>
<evidence type="ECO:0000256" key="1">
    <source>
        <dbReference type="SAM" id="Phobius"/>
    </source>
</evidence>
<gene>
    <name evidence="3" type="ORF">GXW78_20660</name>
</gene>
<feature type="chain" id="PRO_5046464796" description="Transglutaminase-like domain-containing protein" evidence="2">
    <location>
        <begin position="29"/>
        <end position="766"/>
    </location>
</feature>
<keyword evidence="4" id="KW-1185">Reference proteome</keyword>
<keyword evidence="2" id="KW-0732">Signal</keyword>
<comment type="caution">
    <text evidence="3">The sequence shown here is derived from an EMBL/GenBank/DDBJ whole genome shotgun (WGS) entry which is preliminary data.</text>
</comment>
<dbReference type="InterPro" id="IPR038765">
    <property type="entry name" value="Papain-like_cys_pep_sf"/>
</dbReference>
<reference evidence="4" key="1">
    <citation type="journal article" date="2021" name="Syst. Appl. Microbiol.">
        <title>Roseomonas hellenica sp. nov., isolated from roots of wild-growing Alkanna tinctoria.</title>
        <authorList>
            <person name="Rat A."/>
            <person name="Naranjo H.D."/>
            <person name="Lebbe L."/>
            <person name="Cnockaert M."/>
            <person name="Krigas N."/>
            <person name="Grigoriadou K."/>
            <person name="Maloupa E."/>
            <person name="Willems A."/>
        </authorList>
    </citation>
    <scope>NUCLEOTIDE SEQUENCE [LARGE SCALE GENOMIC DNA]</scope>
    <source>
        <strain evidence="4">LMG 31159</strain>
    </source>
</reference>
<keyword evidence="1" id="KW-1133">Transmembrane helix</keyword>
<protein>
    <recommendedName>
        <fullName evidence="5">Transglutaminase-like domain-containing protein</fullName>
    </recommendedName>
</protein>
<evidence type="ECO:0000256" key="2">
    <source>
        <dbReference type="SAM" id="SignalP"/>
    </source>
</evidence>
<name>A0ABS5EM27_9PROT</name>
<evidence type="ECO:0000313" key="4">
    <source>
        <dbReference type="Proteomes" id="UP000698752"/>
    </source>
</evidence>
<dbReference type="EMBL" id="JAAEDI010000024">
    <property type="protein sequence ID" value="MBR0652081.1"/>
    <property type="molecule type" value="Genomic_DNA"/>
</dbReference>
<sequence>MIRHRRARLLPRLLLSAVMLLPGGPAWSQALPAPGVDAPRMGDLNPFDLLAGLEEAAGRERGMERDIAALAARLATPQAAFVFLRDRIAIEAYPGAMRGALGALLAGAGNAADRALLLAALLEAQGVTTRFAMAELDNAVAAPLLDRATAASRRLPEPRSMLWEAVRRRAAADEAALREAALDQLGASIQPQALRAAALADLRRHVWVEAEIGGSWQAFDSSLPDAMPGEALAEPTGRHATLPDAWHQRLTLRVVAEYAEAGRLRRETVLEHGMPAEQATRARLALFFQPMESGAGGVLGRAMGLARFRPLLAVNDAFRGGEAITVSGTAPSGGGGFGALLGALDSAPAEGAELSGLFLEAVQEAPGEAPLVSTRILLDRLDAAARQAADAGSDQAPSQLAPLAAPRGRPAGFDAVHIIHAFDGAHDLVGWARAMQAVAGEAVVRFLEVPAEEGAVLALPPQEALLLHSVAWRALPILSDLLAVPAVNDRADLRAYAARPRLLVVSTGDTTDGEGIALTTDLLQDRLRVLPGPGVTAGMIAERQLRFGALQAALEIEMAATAWATLAEHVPPEILTPTGQGRLRPARPEDANGIALARLLASGGMGLIAAGDTRPTLFWEIDPATGATRAVAEPGLGAGRVSVPVYRASYEGAVQSMRADMAARANAWPTRAYTVDMRGNVLEEALENGQRIARRLDRSDQLRRAATTRIATNSGRATSPVAGEYVSVVEVVIENSAVVAGGYALFVSLSICWGLFTLFEALAGRI</sequence>
<feature type="signal peptide" evidence="2">
    <location>
        <begin position="1"/>
        <end position="28"/>
    </location>
</feature>
<dbReference type="Proteomes" id="UP000698752">
    <property type="component" value="Unassembled WGS sequence"/>
</dbReference>
<dbReference type="RefSeq" id="WP_211870796.1">
    <property type="nucleotide sequence ID" value="NZ_JAAEDI010000024.1"/>
</dbReference>
<keyword evidence="1" id="KW-0472">Membrane</keyword>
<evidence type="ECO:0000313" key="3">
    <source>
        <dbReference type="EMBL" id="MBR0652081.1"/>
    </source>
</evidence>
<dbReference type="SUPFAM" id="SSF54001">
    <property type="entry name" value="Cysteine proteinases"/>
    <property type="match status" value="1"/>
</dbReference>
<keyword evidence="1" id="KW-0812">Transmembrane</keyword>
<feature type="transmembrane region" description="Helical" evidence="1">
    <location>
        <begin position="743"/>
        <end position="763"/>
    </location>
</feature>
<organism evidence="3 4">
    <name type="scientific">Neoroseomonas terrae</name>
    <dbReference type="NCBI Taxonomy" id="424799"/>
    <lineage>
        <taxon>Bacteria</taxon>
        <taxon>Pseudomonadati</taxon>
        <taxon>Pseudomonadota</taxon>
        <taxon>Alphaproteobacteria</taxon>
        <taxon>Acetobacterales</taxon>
        <taxon>Acetobacteraceae</taxon>
        <taxon>Neoroseomonas</taxon>
    </lineage>
</organism>